<name>A0A9P6FMH6_9FUNG</name>
<evidence type="ECO:0000256" key="1">
    <source>
        <dbReference type="ARBA" id="ARBA00008532"/>
    </source>
</evidence>
<feature type="active site" description="Proton donor" evidence="3">
    <location>
        <position position="193"/>
    </location>
</feature>
<accession>A0A9P6FMH6</accession>
<dbReference type="AlphaFoldDB" id="A0A9P6FMH6"/>
<evidence type="ECO:0000313" key="4">
    <source>
        <dbReference type="EMBL" id="KAF9578385.1"/>
    </source>
</evidence>
<dbReference type="GO" id="GO:0016597">
    <property type="term" value="F:amino acid binding"/>
    <property type="evidence" value="ECO:0007669"/>
    <property type="project" value="TreeGrafter"/>
</dbReference>
<comment type="similarity">
    <text evidence="1">Belongs to the DDAH family.</text>
</comment>
<dbReference type="SUPFAM" id="SSF55909">
    <property type="entry name" value="Pentein"/>
    <property type="match status" value="1"/>
</dbReference>
<comment type="caution">
    <text evidence="4">The sequence shown here is derived from an EMBL/GenBank/DDBJ whole genome shotgun (WGS) entry which is preliminary data.</text>
</comment>
<dbReference type="OrthoDB" id="26679at2759"/>
<dbReference type="Pfam" id="PF02274">
    <property type="entry name" value="ADI"/>
    <property type="match status" value="1"/>
</dbReference>
<dbReference type="Proteomes" id="UP000780801">
    <property type="component" value="Unassembled WGS sequence"/>
</dbReference>
<keyword evidence="2" id="KW-0378">Hydrolase</keyword>
<sequence>MVHLRVPPYKQAFVRDLSNAFSQAALTSYDNSIQPIDMELAHHQHEQYVDAVRQFVPNVQTVAGSDNLADCCFIEDTCVIIHNVAVITRPGHPNRREEVVGVKQALEKYALARQEDEGRDVQDREFHIHPMPEPCLLDGGDVLFTGSDVFVGLSKRTNREGAEFLSKIFDAQYGLAPVHVIDLQNSASASTLHLKCVVSALVDTVLVVSDDDPGRFVQGEIQRLTQVEGQDSKYKFVQVPDQISSNILRFPNAEGGLRGMVVQKRFPKSTEVLKAAVQTIPGGEDCKVVEVDMSQFILADGALTCCSLLLA</sequence>
<dbReference type="GO" id="GO:0045429">
    <property type="term" value="P:positive regulation of nitric oxide biosynthetic process"/>
    <property type="evidence" value="ECO:0007669"/>
    <property type="project" value="TreeGrafter"/>
</dbReference>
<dbReference type="EMBL" id="JAABOA010003707">
    <property type="protein sequence ID" value="KAF9578385.1"/>
    <property type="molecule type" value="Genomic_DNA"/>
</dbReference>
<protein>
    <submittedName>
        <fullName evidence="4">N(G),N(G)-dimethylarginine dimethylaminohydrolase 1</fullName>
    </submittedName>
</protein>
<proteinExistence type="inferred from homology"/>
<organism evidence="4 5">
    <name type="scientific">Lunasporangiospora selenospora</name>
    <dbReference type="NCBI Taxonomy" id="979761"/>
    <lineage>
        <taxon>Eukaryota</taxon>
        <taxon>Fungi</taxon>
        <taxon>Fungi incertae sedis</taxon>
        <taxon>Mucoromycota</taxon>
        <taxon>Mortierellomycotina</taxon>
        <taxon>Mortierellomycetes</taxon>
        <taxon>Mortierellales</taxon>
        <taxon>Mortierellaceae</taxon>
        <taxon>Lunasporangiospora</taxon>
    </lineage>
</organism>
<dbReference type="Gene3D" id="3.75.10.10">
    <property type="entry name" value="L-arginine/glycine Amidinotransferase, Chain A"/>
    <property type="match status" value="1"/>
</dbReference>
<feature type="active site" description="Nucleophile" evidence="3">
    <location>
        <position position="305"/>
    </location>
</feature>
<dbReference type="PANTHER" id="PTHR12737:SF9">
    <property type="entry name" value="DIMETHYLARGININASE"/>
    <property type="match status" value="1"/>
</dbReference>
<keyword evidence="5" id="KW-1185">Reference proteome</keyword>
<reference evidence="4" key="1">
    <citation type="journal article" date="2020" name="Fungal Divers.">
        <title>Resolving the Mortierellaceae phylogeny through synthesis of multi-gene phylogenetics and phylogenomics.</title>
        <authorList>
            <person name="Vandepol N."/>
            <person name="Liber J."/>
            <person name="Desiro A."/>
            <person name="Na H."/>
            <person name="Kennedy M."/>
            <person name="Barry K."/>
            <person name="Grigoriev I.V."/>
            <person name="Miller A.N."/>
            <person name="O'Donnell K."/>
            <person name="Stajich J.E."/>
            <person name="Bonito G."/>
        </authorList>
    </citation>
    <scope>NUCLEOTIDE SEQUENCE</scope>
    <source>
        <strain evidence="4">KOD1015</strain>
    </source>
</reference>
<dbReference type="GO" id="GO:0016403">
    <property type="term" value="F:dimethylargininase activity"/>
    <property type="evidence" value="ECO:0007669"/>
    <property type="project" value="TreeGrafter"/>
</dbReference>
<dbReference type="GO" id="GO:0006525">
    <property type="term" value="P:arginine metabolic process"/>
    <property type="evidence" value="ECO:0007669"/>
    <property type="project" value="TreeGrafter"/>
</dbReference>
<dbReference type="GO" id="GO:0000052">
    <property type="term" value="P:citrulline metabolic process"/>
    <property type="evidence" value="ECO:0007669"/>
    <property type="project" value="TreeGrafter"/>
</dbReference>
<evidence type="ECO:0000313" key="5">
    <source>
        <dbReference type="Proteomes" id="UP000780801"/>
    </source>
</evidence>
<evidence type="ECO:0000256" key="2">
    <source>
        <dbReference type="ARBA" id="ARBA00022801"/>
    </source>
</evidence>
<dbReference type="InterPro" id="IPR033199">
    <property type="entry name" value="DDAH-like"/>
</dbReference>
<evidence type="ECO:0000256" key="3">
    <source>
        <dbReference type="PIRSR" id="PIRSR633199-1"/>
    </source>
</evidence>
<dbReference type="PANTHER" id="PTHR12737">
    <property type="entry name" value="DIMETHYLARGININE DIMETHYLAMINOHYDROLASE"/>
    <property type="match status" value="1"/>
</dbReference>
<gene>
    <name evidence="4" type="primary">DDAH1</name>
    <name evidence="4" type="ORF">BGW38_005839</name>
</gene>